<dbReference type="Pfam" id="PF13478">
    <property type="entry name" value="XdhC_C"/>
    <property type="match status" value="1"/>
</dbReference>
<sequence>MSKDCSDVVGSEGKPQSSVFLNMGVKFMDGDILEKALEWIRQGRRVALATIVETFGSSPLPVGSQLAVDSQGAFEGSVSGGCIEGAVITEALEVLEGGAPREVCFGMGDEQRWETGLSCGGRISIYIEDANKAGTILENVMAFRREERPVCLVTDLATGRKAEVLMDAPERRGVYPTSLRQAAMDALQRNISATVDIDGRKFFCHSFNPALRLIIIGAVHISQHLAKMAQMIGYDVVIIDPREGFADTARFPSVRLERDWPDDVMGKMALHSRTAVAVLTHDPKIDDPALMSALESGVFYIGALGSKRTHAGRLERLKKAGFSEEILSGIHGPIGLSIGARSPAEIAVSILAEITQELHRKTKDKPMTAEIPCCMKDDGPVCNTIAPPRRK</sequence>
<protein>
    <submittedName>
        <fullName evidence="3">XdhC/CoxI family protein</fullName>
    </submittedName>
</protein>
<evidence type="ECO:0000259" key="2">
    <source>
        <dbReference type="Pfam" id="PF13478"/>
    </source>
</evidence>
<dbReference type="PANTHER" id="PTHR30388:SF4">
    <property type="entry name" value="MOLYBDENUM COFACTOR INSERTION CHAPERONE PAOD"/>
    <property type="match status" value="1"/>
</dbReference>
<dbReference type="InterPro" id="IPR003777">
    <property type="entry name" value="XdhC_CoxI"/>
</dbReference>
<gene>
    <name evidence="3" type="ORF">PITCH_A520013</name>
</gene>
<name>A0A445N0M4_9BACT</name>
<dbReference type="InterPro" id="IPR027051">
    <property type="entry name" value="XdhC_Rossmann_dom"/>
</dbReference>
<evidence type="ECO:0000313" key="3">
    <source>
        <dbReference type="EMBL" id="SPD75308.1"/>
    </source>
</evidence>
<accession>A0A445N0M4</accession>
<feature type="domain" description="XdhC- CoxI" evidence="1">
    <location>
        <begin position="39"/>
        <end position="105"/>
    </location>
</feature>
<dbReference type="EMBL" id="OJIN01000195">
    <property type="protein sequence ID" value="SPD75308.1"/>
    <property type="molecule type" value="Genomic_DNA"/>
</dbReference>
<proteinExistence type="predicted"/>
<evidence type="ECO:0000259" key="1">
    <source>
        <dbReference type="Pfam" id="PF02625"/>
    </source>
</evidence>
<dbReference type="AlphaFoldDB" id="A0A445N0M4"/>
<dbReference type="InterPro" id="IPR052698">
    <property type="entry name" value="MoCofactor_Util/Proc"/>
</dbReference>
<dbReference type="PANTHER" id="PTHR30388">
    <property type="entry name" value="ALDEHYDE OXIDOREDUCTASE MOLYBDENUM COFACTOR ASSEMBLY PROTEIN"/>
    <property type="match status" value="1"/>
</dbReference>
<dbReference type="Gene3D" id="3.40.50.720">
    <property type="entry name" value="NAD(P)-binding Rossmann-like Domain"/>
    <property type="match status" value="1"/>
</dbReference>
<feature type="domain" description="XdhC Rossmann" evidence="2">
    <location>
        <begin position="213"/>
        <end position="354"/>
    </location>
</feature>
<dbReference type="Pfam" id="PF02625">
    <property type="entry name" value="XdhC_CoxI"/>
    <property type="match status" value="1"/>
</dbReference>
<organism evidence="3">
    <name type="scientific">uncultured Desulfobacterium sp</name>
    <dbReference type="NCBI Taxonomy" id="201089"/>
    <lineage>
        <taxon>Bacteria</taxon>
        <taxon>Pseudomonadati</taxon>
        <taxon>Thermodesulfobacteriota</taxon>
        <taxon>Desulfobacteria</taxon>
        <taxon>Desulfobacterales</taxon>
        <taxon>Desulfobacteriaceae</taxon>
        <taxon>Desulfobacterium</taxon>
        <taxon>environmental samples</taxon>
    </lineage>
</organism>
<reference evidence="3" key="1">
    <citation type="submission" date="2018-01" db="EMBL/GenBank/DDBJ databases">
        <authorList>
            <person name="Regsiter A."/>
            <person name="William W."/>
        </authorList>
    </citation>
    <scope>NUCLEOTIDE SEQUENCE</scope>
    <source>
        <strain evidence="3">TRIP AH-1</strain>
    </source>
</reference>